<evidence type="ECO:0000256" key="1">
    <source>
        <dbReference type="SAM" id="MobiDB-lite"/>
    </source>
</evidence>
<sequence length="454" mass="46939">MADSPAAPPASTARRARRDAKKQAQARTAASVKIQSVWRGKQARADGNSARSDGAPRVDNAARAGGAARADGTAPAAVVIDVDGEGATRTRAMPPLRNDEAAPAGAAAEGELRRRTPQQRAEAYVLAVAEAAPVGARERLRGAAPCVATCWVGCVVACARVATSVGALHRALHSAPAKLVSVAYGALLCFFGGPFAVSFAAIEAFNAMGCARLVVEARVLQRAWAEAEAADAVDNALDADGDGAADVDALPPRELLARKAALLLAAVSEPRRVQQAAGALLSAWLGALAVLQLRFARAVALALGVARMATPPLLWLLGAPLGRALGPRHAHWAPVLLETLAQAVATSLAWPLERGVSAWYSAMHGGLLAARSLMELCAQLGSSERAPAPLRAAAARVGSPDGTRADEAVGYALFVGGFSCQLASGFELSFPLSVLLLPLLLIEWGLTWQLTWLT</sequence>
<dbReference type="AlphaFoldDB" id="A0A8J6C6C5"/>
<accession>A0A8J6C6C5</accession>
<organism evidence="3 4">
    <name type="scientific">Diacronema lutheri</name>
    <name type="common">Unicellular marine alga</name>
    <name type="synonym">Monochrysis lutheri</name>
    <dbReference type="NCBI Taxonomy" id="2081491"/>
    <lineage>
        <taxon>Eukaryota</taxon>
        <taxon>Haptista</taxon>
        <taxon>Haptophyta</taxon>
        <taxon>Pavlovophyceae</taxon>
        <taxon>Pavlovales</taxon>
        <taxon>Pavlovaceae</taxon>
        <taxon>Diacronema</taxon>
    </lineage>
</organism>
<keyword evidence="2" id="KW-0812">Transmembrane</keyword>
<keyword evidence="2" id="KW-0472">Membrane</keyword>
<proteinExistence type="predicted"/>
<feature type="region of interest" description="Disordered" evidence="1">
    <location>
        <begin position="85"/>
        <end position="115"/>
    </location>
</feature>
<feature type="transmembrane region" description="Helical" evidence="2">
    <location>
        <begin position="182"/>
        <end position="202"/>
    </location>
</feature>
<keyword evidence="2" id="KW-1133">Transmembrane helix</keyword>
<dbReference type="OrthoDB" id="427138at2759"/>
<evidence type="ECO:0000313" key="3">
    <source>
        <dbReference type="EMBL" id="KAG8461829.1"/>
    </source>
</evidence>
<evidence type="ECO:0000313" key="4">
    <source>
        <dbReference type="Proteomes" id="UP000751190"/>
    </source>
</evidence>
<keyword evidence="4" id="KW-1185">Reference proteome</keyword>
<evidence type="ECO:0000256" key="2">
    <source>
        <dbReference type="SAM" id="Phobius"/>
    </source>
</evidence>
<reference evidence="3" key="1">
    <citation type="submission" date="2021-05" db="EMBL/GenBank/DDBJ databases">
        <title>The genome of the haptophyte Pavlova lutheri (Diacronema luteri, Pavlovales) - a model for lipid biosynthesis in eukaryotic algae.</title>
        <authorList>
            <person name="Hulatt C.J."/>
            <person name="Posewitz M.C."/>
        </authorList>
    </citation>
    <scope>NUCLEOTIDE SEQUENCE</scope>
    <source>
        <strain evidence="3">NIVA-4/92</strain>
    </source>
</reference>
<dbReference type="EMBL" id="JAGTXO010000024">
    <property type="protein sequence ID" value="KAG8461829.1"/>
    <property type="molecule type" value="Genomic_DNA"/>
</dbReference>
<feature type="region of interest" description="Disordered" evidence="1">
    <location>
        <begin position="1"/>
        <end position="70"/>
    </location>
</feature>
<protein>
    <submittedName>
        <fullName evidence="3">Uncharacterized protein</fullName>
    </submittedName>
</protein>
<dbReference type="PROSITE" id="PS50096">
    <property type="entry name" value="IQ"/>
    <property type="match status" value="1"/>
</dbReference>
<dbReference type="Proteomes" id="UP000751190">
    <property type="component" value="Unassembled WGS sequence"/>
</dbReference>
<feature type="compositionally biased region" description="Low complexity" evidence="1">
    <location>
        <begin position="1"/>
        <end position="13"/>
    </location>
</feature>
<name>A0A8J6C6C5_DIALT</name>
<dbReference type="CDD" id="cd23767">
    <property type="entry name" value="IQCD"/>
    <property type="match status" value="1"/>
</dbReference>
<feature type="compositionally biased region" description="Low complexity" evidence="1">
    <location>
        <begin position="57"/>
        <end position="70"/>
    </location>
</feature>
<comment type="caution">
    <text evidence="3">The sequence shown here is derived from an EMBL/GenBank/DDBJ whole genome shotgun (WGS) entry which is preliminary data.</text>
</comment>
<gene>
    <name evidence="3" type="ORF">KFE25_001447</name>
</gene>